<name>A0A017HL40_9RHOB</name>
<dbReference type="FunFam" id="3.40.50.720:FF:000084">
    <property type="entry name" value="Short-chain dehydrogenase reductase"/>
    <property type="match status" value="1"/>
</dbReference>
<evidence type="ECO:0000313" key="2">
    <source>
        <dbReference type="EMBL" id="EYD74898.1"/>
    </source>
</evidence>
<dbReference type="HOGENOM" id="CLU_010194_1_1_5"/>
<dbReference type="RefSeq" id="WP_037279669.1">
    <property type="nucleotide sequence ID" value="NZ_KK088563.1"/>
</dbReference>
<dbReference type="Proteomes" id="UP000019666">
    <property type="component" value="Unassembled WGS sequence"/>
</dbReference>
<organism evidence="2 3">
    <name type="scientific">Rubellimicrobium mesophilum DSM 19309</name>
    <dbReference type="NCBI Taxonomy" id="442562"/>
    <lineage>
        <taxon>Bacteria</taxon>
        <taxon>Pseudomonadati</taxon>
        <taxon>Pseudomonadota</taxon>
        <taxon>Alphaproteobacteria</taxon>
        <taxon>Rhodobacterales</taxon>
        <taxon>Roseobacteraceae</taxon>
        <taxon>Rubellimicrobium</taxon>
    </lineage>
</organism>
<dbReference type="PANTHER" id="PTHR42760">
    <property type="entry name" value="SHORT-CHAIN DEHYDROGENASES/REDUCTASES FAMILY MEMBER"/>
    <property type="match status" value="1"/>
</dbReference>
<comment type="caution">
    <text evidence="2">The sequence shown here is derived from an EMBL/GenBank/DDBJ whole genome shotgun (WGS) entry which is preliminary data.</text>
</comment>
<dbReference type="EMBL" id="AOSK01000099">
    <property type="protein sequence ID" value="EYD74898.1"/>
    <property type="molecule type" value="Genomic_DNA"/>
</dbReference>
<dbReference type="PRINTS" id="PR00081">
    <property type="entry name" value="GDHRDH"/>
</dbReference>
<dbReference type="InterPro" id="IPR036291">
    <property type="entry name" value="NAD(P)-bd_dom_sf"/>
</dbReference>
<dbReference type="OrthoDB" id="198783at2"/>
<dbReference type="AlphaFoldDB" id="A0A017HL40"/>
<keyword evidence="3" id="KW-1185">Reference proteome</keyword>
<accession>A0A017HL40</accession>
<dbReference type="SUPFAM" id="SSF51735">
    <property type="entry name" value="NAD(P)-binding Rossmann-fold domains"/>
    <property type="match status" value="1"/>
</dbReference>
<dbReference type="GO" id="GO:0016616">
    <property type="term" value="F:oxidoreductase activity, acting on the CH-OH group of donors, NAD or NADP as acceptor"/>
    <property type="evidence" value="ECO:0007669"/>
    <property type="project" value="TreeGrafter"/>
</dbReference>
<protein>
    <submittedName>
        <fullName evidence="2">Short-chain dehydrogenase/reductase SDR</fullName>
    </submittedName>
</protein>
<dbReference type="InterPro" id="IPR002347">
    <property type="entry name" value="SDR_fam"/>
</dbReference>
<gene>
    <name evidence="2" type="ORF">Rumeso_03539</name>
</gene>
<dbReference type="STRING" id="442562.Rumeso_03539"/>
<sequence>MTHLTWGLQGKTVIVTGGAGAIGRAVCEGFAEAGARVAVVDLSQEACDRTAADLGEGHAGFAANLREVSRLPDLVARIESTLGLPTVLVNVAGIILRNPDLLAVTEAEWDAQHDVNLKALFFLCQAFAARLVATGTPGSIVNYSSQGWMSGGFGGSVVYNATKGAVTTMTRGMARSWAARGIRVNGVAPGLVETPMLVNADTTPEQVAALEASIPLGRLGQPADHVGATVFLASDMAAYMTGAMVNVSGGFLMY</sequence>
<dbReference type="Pfam" id="PF13561">
    <property type="entry name" value="adh_short_C2"/>
    <property type="match status" value="1"/>
</dbReference>
<dbReference type="PRINTS" id="PR00080">
    <property type="entry name" value="SDRFAMILY"/>
</dbReference>
<reference evidence="2 3" key="1">
    <citation type="submission" date="2013-02" db="EMBL/GenBank/DDBJ databases">
        <authorList>
            <person name="Fiebig A."/>
            <person name="Goeker M."/>
            <person name="Klenk H.-P.P."/>
        </authorList>
    </citation>
    <scope>NUCLEOTIDE SEQUENCE [LARGE SCALE GENOMIC DNA]</scope>
    <source>
        <strain evidence="2 3">DSM 19309</strain>
    </source>
</reference>
<dbReference type="Gene3D" id="3.40.50.720">
    <property type="entry name" value="NAD(P)-binding Rossmann-like Domain"/>
    <property type="match status" value="1"/>
</dbReference>
<evidence type="ECO:0000256" key="1">
    <source>
        <dbReference type="ARBA" id="ARBA00006484"/>
    </source>
</evidence>
<evidence type="ECO:0000313" key="3">
    <source>
        <dbReference type="Proteomes" id="UP000019666"/>
    </source>
</evidence>
<proteinExistence type="inferred from homology"/>
<comment type="similarity">
    <text evidence="1">Belongs to the short-chain dehydrogenases/reductases (SDR) family.</text>
</comment>